<dbReference type="EMBL" id="GBRH01278167">
    <property type="protein sequence ID" value="JAD19728.1"/>
    <property type="molecule type" value="Transcribed_RNA"/>
</dbReference>
<organism evidence="1">
    <name type="scientific">Arundo donax</name>
    <name type="common">Giant reed</name>
    <name type="synonym">Donax arundinaceus</name>
    <dbReference type="NCBI Taxonomy" id="35708"/>
    <lineage>
        <taxon>Eukaryota</taxon>
        <taxon>Viridiplantae</taxon>
        <taxon>Streptophyta</taxon>
        <taxon>Embryophyta</taxon>
        <taxon>Tracheophyta</taxon>
        <taxon>Spermatophyta</taxon>
        <taxon>Magnoliopsida</taxon>
        <taxon>Liliopsida</taxon>
        <taxon>Poales</taxon>
        <taxon>Poaceae</taxon>
        <taxon>PACMAD clade</taxon>
        <taxon>Arundinoideae</taxon>
        <taxon>Arundineae</taxon>
        <taxon>Arundo</taxon>
    </lineage>
</organism>
<accession>A0A0A8Y4U6</accession>
<protein>
    <submittedName>
        <fullName evidence="1">Uncharacterized protein</fullName>
    </submittedName>
</protein>
<proteinExistence type="predicted"/>
<dbReference type="AlphaFoldDB" id="A0A0A8Y4U6"/>
<sequence length="27" mass="3167">MFYSNAWVFTLKLYSNADHMTGLAQTR</sequence>
<reference evidence="1" key="2">
    <citation type="journal article" date="2015" name="Data Brief">
        <title>Shoot transcriptome of the giant reed, Arundo donax.</title>
        <authorList>
            <person name="Barrero R.A."/>
            <person name="Guerrero F.D."/>
            <person name="Moolhuijzen P."/>
            <person name="Goolsby J.A."/>
            <person name="Tidwell J."/>
            <person name="Bellgard S.E."/>
            <person name="Bellgard M.I."/>
        </authorList>
    </citation>
    <scope>NUCLEOTIDE SEQUENCE</scope>
    <source>
        <tissue evidence="1">Shoot tissue taken approximately 20 cm above the soil surface</tissue>
    </source>
</reference>
<reference evidence="1" key="1">
    <citation type="submission" date="2014-09" db="EMBL/GenBank/DDBJ databases">
        <authorList>
            <person name="Magalhaes I.L.F."/>
            <person name="Oliveira U."/>
            <person name="Santos F.R."/>
            <person name="Vidigal T.H.D.A."/>
            <person name="Brescovit A.D."/>
            <person name="Santos A.J."/>
        </authorList>
    </citation>
    <scope>NUCLEOTIDE SEQUENCE</scope>
    <source>
        <tissue evidence="1">Shoot tissue taken approximately 20 cm above the soil surface</tissue>
    </source>
</reference>
<evidence type="ECO:0000313" key="1">
    <source>
        <dbReference type="EMBL" id="JAD19728.1"/>
    </source>
</evidence>
<name>A0A0A8Y4U6_ARUDO</name>